<organism evidence="1 2">
    <name type="scientific">Hypoxylon rubiginosum</name>
    <dbReference type="NCBI Taxonomy" id="110542"/>
    <lineage>
        <taxon>Eukaryota</taxon>
        <taxon>Fungi</taxon>
        <taxon>Dikarya</taxon>
        <taxon>Ascomycota</taxon>
        <taxon>Pezizomycotina</taxon>
        <taxon>Sordariomycetes</taxon>
        <taxon>Xylariomycetidae</taxon>
        <taxon>Xylariales</taxon>
        <taxon>Hypoxylaceae</taxon>
        <taxon>Hypoxylon</taxon>
    </lineage>
</organism>
<protein>
    <submittedName>
        <fullName evidence="1">Uncharacterized protein</fullName>
    </submittedName>
</protein>
<evidence type="ECO:0000313" key="2">
    <source>
        <dbReference type="Proteomes" id="UP001497700"/>
    </source>
</evidence>
<proteinExistence type="predicted"/>
<dbReference type="EMBL" id="MU393586">
    <property type="protein sequence ID" value="KAI4860447.1"/>
    <property type="molecule type" value="Genomic_DNA"/>
</dbReference>
<reference evidence="1 2" key="1">
    <citation type="journal article" date="2022" name="New Phytol.">
        <title>Ecological generalism drives hyperdiversity of secondary metabolite gene clusters in xylarialean endophytes.</title>
        <authorList>
            <person name="Franco M.E.E."/>
            <person name="Wisecaver J.H."/>
            <person name="Arnold A.E."/>
            <person name="Ju Y.M."/>
            <person name="Slot J.C."/>
            <person name="Ahrendt S."/>
            <person name="Moore L.P."/>
            <person name="Eastman K.E."/>
            <person name="Scott K."/>
            <person name="Konkel Z."/>
            <person name="Mondo S.J."/>
            <person name="Kuo A."/>
            <person name="Hayes R.D."/>
            <person name="Haridas S."/>
            <person name="Andreopoulos B."/>
            <person name="Riley R."/>
            <person name="LaButti K."/>
            <person name="Pangilinan J."/>
            <person name="Lipzen A."/>
            <person name="Amirebrahimi M."/>
            <person name="Yan J."/>
            <person name="Adam C."/>
            <person name="Keymanesh K."/>
            <person name="Ng V."/>
            <person name="Louie K."/>
            <person name="Northen T."/>
            <person name="Drula E."/>
            <person name="Henrissat B."/>
            <person name="Hsieh H.M."/>
            <person name="Youens-Clark K."/>
            <person name="Lutzoni F."/>
            <person name="Miadlikowska J."/>
            <person name="Eastwood D.C."/>
            <person name="Hamelin R.C."/>
            <person name="Grigoriev I.V."/>
            <person name="U'Ren J.M."/>
        </authorList>
    </citation>
    <scope>NUCLEOTIDE SEQUENCE [LARGE SCALE GENOMIC DNA]</scope>
    <source>
        <strain evidence="1 2">CBS 119005</strain>
    </source>
</reference>
<comment type="caution">
    <text evidence="1">The sequence shown here is derived from an EMBL/GenBank/DDBJ whole genome shotgun (WGS) entry which is preliminary data.</text>
</comment>
<accession>A0ACB9YMK7</accession>
<keyword evidence="2" id="KW-1185">Reference proteome</keyword>
<dbReference type="Proteomes" id="UP001497700">
    <property type="component" value="Unassembled WGS sequence"/>
</dbReference>
<sequence>MDPFAAIGLAGNLIAFVDFGFKIISAAKDIHASTSRASADNDDLSARTQQLRRLAAGLKTSKPDNSLSEQERSLLEVAAECIDASRELEKLLDKLKARKPKSKRAAIRAAVRNWRKDDEKDVLEQKLDRCRQQLNLELLNLTRTESLERLNKLIAHGQASSNDMQSLTRNMEALRLGNTTSCLGDEALRQIQSLLNLTDDAVLKVRQARVLEGLRFELMDERFDDIEVAHKKTFDWIFDSTAVRVAENDASTGSDVDTDDESPSETSDNSDEVLEDYSNQSEYMEDDRSWVTTSEPLNDDSEVNSIRLSRASSFVNESAPSLDQLKHKTSQTEFKDFWGDIVQFIPDSDAGDNSDSSFEWFVDEPLPVDDDQESLKSGSEESVGTSSHASSRIPAQSGTRTVSDSSWQMLAEARSSFITWLEQGNGIFHVSGKPGSGKSTLMKYLTQHPQTKEHLKVWASSKKLLLGNFFFWKPGSALQKNTKGLVRGLLHRLLSECPELIPHAFPKQWELSMHREVIRIEHDECQPAFEKIIATSHANSDHKIMVFIDGLDEFEGNHANLIRQLFQWANKSQNVKLCISSREWAIFQDAFQDCPKLRLHELTRSDIRQFVSDRFREIRIETLLDDDDGYLVHRLEETIIEESDGVFLWVSLVLRHIEEGLHNGDQLEDLMRLIKSLPTELEPMLQQLSDSIPPNNQKLAYSMLSLARFCGSNDDHVFLMQYSFLEEYVENRNFAIRSAVKLFTTEENEMRLERAKRRVYGVCKGFLELRKADVPSKFSNVLGNVVHFIHRSIAEFLESPYLKGKTDLEHSNFDVFDAYCQTYLGLLKHVRLPNLYFIPDLYNTSPFFFHAPSDIGPSHLLPYPRHPSVLSDVEIEIRKSIVLGPQVDALRFCEFLDSTCYTLAELEVNVTGKHSLKLLGGHVVYCNVADIIMLVCALYGYHEFLEFLVSKLGDISSELIATWTSASVFSFVSDESEYEDQRRRACKTLQVLLNNGASPNTELAPNSGPAFHVAIKYWCCGTLMNQLDIASIAFLLYQGVNPRFAVVMSTRKYKVTGGGEKLVAFKAYFTSACPNQDSEHQVDTVRVGPADPLYYVEATPDTLDILSKYGHVIPFRTLVSIWFPDYSNVLQQVIDWIVELGVDVDAQHRLQLQSRFGPLLRPLFDPDHPNFVGRVTAQDSSWPLDKMQFVRRIK</sequence>
<name>A0ACB9YMK7_9PEZI</name>
<gene>
    <name evidence="1" type="ORF">F4820DRAFT_108808</name>
</gene>
<evidence type="ECO:0000313" key="1">
    <source>
        <dbReference type="EMBL" id="KAI4860447.1"/>
    </source>
</evidence>